<evidence type="ECO:0000313" key="17">
    <source>
        <dbReference type="Proteomes" id="UP000076078"/>
    </source>
</evidence>
<dbReference type="GO" id="GO:0046872">
    <property type="term" value="F:metal ion binding"/>
    <property type="evidence" value="ECO:0007669"/>
    <property type="project" value="UniProtKB-KW"/>
</dbReference>
<comment type="caution">
    <text evidence="16">The sequence shown here is derived from an EMBL/GenBank/DDBJ whole genome shotgun (WGS) entry which is preliminary data.</text>
</comment>
<dbReference type="AlphaFoldDB" id="A0A151ZBR1"/>
<dbReference type="GO" id="GO:0004674">
    <property type="term" value="F:protein serine/threonine kinase activity"/>
    <property type="evidence" value="ECO:0007669"/>
    <property type="project" value="UniProtKB-KW"/>
</dbReference>
<dbReference type="SUPFAM" id="SSF56112">
    <property type="entry name" value="Protein kinase-like (PK-like)"/>
    <property type="match status" value="1"/>
</dbReference>
<dbReference type="PANTHER" id="PTHR48015">
    <property type="entry name" value="SERINE/THREONINE-PROTEIN KINASE TAO"/>
    <property type="match status" value="1"/>
</dbReference>
<protein>
    <recommendedName>
        <fullName evidence="3">non-specific serine/threonine protein kinase</fullName>
        <ecNumber evidence="3">2.7.11.1</ecNumber>
    </recommendedName>
</protein>
<feature type="domain" description="Protein kinase" evidence="14">
    <location>
        <begin position="822"/>
        <end position="1075"/>
    </location>
</feature>
<dbReference type="OrthoDB" id="20402at2759"/>
<sequence length="1105" mass="124994">MEKNNVSSLRQKFEQFLSRSTPVSHFSRTKSVFETDKKKKKGNNNIVDNSNSNNNNSNNSNNNNNNSGKKRPSSITLSQPVISSSQPYFVQEEEEEEVEDHRLENMQAATITASDLKKEREQYFKNKEEFTLEKEYDDDFDFKTATWGDKRERLVHIILQNRYTITENQLRTELNKIRDSEVDKIRAEERLRPSVNLEDLKNAEIEKLRQKVYSEELVLFKQEEIDRIKNEERLKIEREYEKKSVLTQQEQDVHRDSVRKEYSNSNNSSSNNTNEGYQQQSILELNQIIQDSQNISRLSVIQDDEEDDEELERQEELRRKREIERLREEEEENEERLQQELLHLKKQEEQLNKHDEEEDEEEQNNHLRRLKEIERLKQLQEEEEEEEILKQSMMMTQATMNNLNGTSGNGDQSYSTLSSISSTSNSSFQRVSGEQRKSPFPISGFSSASSFSQASSQNGTPNKQQTTPLQQPVQQVDNRSRSHTVSTSPQMDHANSLNTPQGNGVGNDSATKVSRSYSGGSLQGLNLPNAPPPPQINISGSSGINNSSGNISKSSNVSSLASSSNTTPNVSVSSPNSTSAGSLSTSARPSSPITASNSTSSPSLLASPRGNDLVSSSNGRKNSISDQNSSLNTSGSSSKDKKHKNKQKDQDSSEGNAEKEKGEKKSFFNKLFSKEKNKDGNSSSQGESGKKDKDDKKNKKLSPRVGTPFNVKHDIHVNFNADTGFEGLPKEWEVLIKSNFQDPEVMQHPEEVLNVVKFHTQYNNMNQSVGQIVTSGIPTSQPQQQSTSVQAQPVQTTPQPSNMDEPVTLHDLISLDDPKKIYFNINKIGEGGAGEVFEAVNSRTNQTIAIKKMKLKAQNLKTVVNEIGMMKNSIHDNIVQYIDSYIVADELWVAMELMRGGCLTEVLDQFSSIQLTEPQIAFVCGEVVKGLDYIHKLNRIHRDIKSDNILIGASGEIKLADFGYAAQLNSIRQQRNSVVGTPYWMAPELIRGYNYDFKVDVWSLGIMTREMAEGEPPYLEFPPLRALFLLTTQGVPPMNNPQRWSPEFNDFVNSCLEKDTEKRPSSHQLLSHPFLKKACSGVEFYKAVEQTKIIKDQQLQQYSQY</sequence>
<dbReference type="InterPro" id="IPR011009">
    <property type="entry name" value="Kinase-like_dom_sf"/>
</dbReference>
<feature type="compositionally biased region" description="Basic and acidic residues" evidence="13">
    <location>
        <begin position="688"/>
        <end position="697"/>
    </location>
</feature>
<dbReference type="InterPro" id="IPR050285">
    <property type="entry name" value="STE20_Ser/Thr_kinase"/>
</dbReference>
<feature type="region of interest" description="Disordered" evidence="13">
    <location>
        <begin position="350"/>
        <end position="369"/>
    </location>
</feature>
<evidence type="ECO:0000256" key="12">
    <source>
        <dbReference type="ARBA" id="ARBA00048679"/>
    </source>
</evidence>
<evidence type="ECO:0000256" key="5">
    <source>
        <dbReference type="ARBA" id="ARBA00022679"/>
    </source>
</evidence>
<feature type="compositionally biased region" description="Basic and acidic residues" evidence="13">
    <location>
        <begin position="647"/>
        <end position="679"/>
    </location>
</feature>
<dbReference type="CDD" id="cd06614">
    <property type="entry name" value="STKc_PAK"/>
    <property type="match status" value="1"/>
</dbReference>
<dbReference type="GO" id="GO:0106310">
    <property type="term" value="F:protein serine kinase activity"/>
    <property type="evidence" value="ECO:0007669"/>
    <property type="project" value="RHEA"/>
</dbReference>
<dbReference type="SMART" id="SM00220">
    <property type="entry name" value="S_TKc"/>
    <property type="match status" value="1"/>
</dbReference>
<evidence type="ECO:0000256" key="10">
    <source>
        <dbReference type="ARBA" id="ARBA00022842"/>
    </source>
</evidence>
<feature type="compositionally biased region" description="Low complexity" evidence="13">
    <location>
        <begin position="536"/>
        <end position="579"/>
    </location>
</feature>
<evidence type="ECO:0000259" key="14">
    <source>
        <dbReference type="PROSITE" id="PS50011"/>
    </source>
</evidence>
<keyword evidence="6" id="KW-0479">Metal-binding</keyword>
<feature type="compositionally biased region" description="Low complexity" evidence="13">
    <location>
        <begin position="445"/>
        <end position="457"/>
    </location>
</feature>
<feature type="compositionally biased region" description="Polar residues" evidence="13">
    <location>
        <begin position="613"/>
        <end position="624"/>
    </location>
</feature>
<evidence type="ECO:0000256" key="7">
    <source>
        <dbReference type="ARBA" id="ARBA00022741"/>
    </source>
</evidence>
<keyword evidence="10" id="KW-0460">Magnesium</keyword>
<dbReference type="GO" id="GO:0035556">
    <property type="term" value="P:intracellular signal transduction"/>
    <property type="evidence" value="ECO:0007669"/>
    <property type="project" value="TreeGrafter"/>
</dbReference>
<feature type="compositionally biased region" description="Low complexity" evidence="13">
    <location>
        <begin position="464"/>
        <end position="476"/>
    </location>
</feature>
<comment type="similarity">
    <text evidence="2">Belongs to the protein kinase superfamily. STE Ser/Thr protein kinase family. STE20 subfamily.</text>
</comment>
<dbReference type="STRING" id="361077.A0A151ZBR1"/>
<dbReference type="EC" id="2.7.11.1" evidence="3"/>
<feature type="compositionally biased region" description="Polar residues" evidence="13">
    <location>
        <begin position="400"/>
        <end position="412"/>
    </location>
</feature>
<evidence type="ECO:0000313" key="16">
    <source>
        <dbReference type="EMBL" id="KYQ91365.1"/>
    </source>
</evidence>
<dbReference type="OMA" id="HRMRRAF"/>
<dbReference type="PROSITE" id="PS50011">
    <property type="entry name" value="PROTEIN_KINASE_DOM"/>
    <property type="match status" value="1"/>
</dbReference>
<feature type="region of interest" description="Disordered" evidence="13">
    <location>
        <begin position="15"/>
        <end position="100"/>
    </location>
</feature>
<dbReference type="InterPro" id="IPR033923">
    <property type="entry name" value="PAK_BD"/>
</dbReference>
<evidence type="ECO:0000256" key="1">
    <source>
        <dbReference type="ARBA" id="ARBA00001946"/>
    </source>
</evidence>
<evidence type="ECO:0000256" key="3">
    <source>
        <dbReference type="ARBA" id="ARBA00012513"/>
    </source>
</evidence>
<feature type="compositionally biased region" description="Low complexity" evidence="13">
    <location>
        <begin position="43"/>
        <end position="67"/>
    </location>
</feature>
<evidence type="ECO:0000256" key="9">
    <source>
        <dbReference type="ARBA" id="ARBA00022840"/>
    </source>
</evidence>
<feature type="region of interest" description="Disordered" evidence="13">
    <location>
        <begin position="400"/>
        <end position="707"/>
    </location>
</feature>
<keyword evidence="17" id="KW-1185">Reference proteome</keyword>
<feature type="domain" description="CRIB" evidence="15">
    <location>
        <begin position="705"/>
        <end position="718"/>
    </location>
</feature>
<evidence type="ECO:0000256" key="4">
    <source>
        <dbReference type="ARBA" id="ARBA00022527"/>
    </source>
</evidence>
<comment type="catalytic activity">
    <reaction evidence="11">
        <text>L-threonyl-[protein] + ATP = O-phospho-L-threonyl-[protein] + ADP + H(+)</text>
        <dbReference type="Rhea" id="RHEA:46608"/>
        <dbReference type="Rhea" id="RHEA-COMP:11060"/>
        <dbReference type="Rhea" id="RHEA-COMP:11605"/>
        <dbReference type="ChEBI" id="CHEBI:15378"/>
        <dbReference type="ChEBI" id="CHEBI:30013"/>
        <dbReference type="ChEBI" id="CHEBI:30616"/>
        <dbReference type="ChEBI" id="CHEBI:61977"/>
        <dbReference type="ChEBI" id="CHEBI:456216"/>
        <dbReference type="EC" id="2.7.11.1"/>
    </reaction>
</comment>
<feature type="compositionally biased region" description="Basic and acidic residues" evidence="13">
    <location>
        <begin position="251"/>
        <end position="262"/>
    </location>
</feature>
<dbReference type="GO" id="GO:0005524">
    <property type="term" value="F:ATP binding"/>
    <property type="evidence" value="ECO:0007669"/>
    <property type="project" value="UniProtKB-KW"/>
</dbReference>
<feature type="compositionally biased region" description="Low complexity" evidence="13">
    <location>
        <begin position="263"/>
        <end position="272"/>
    </location>
</feature>
<accession>A0A151ZBR1</accession>
<dbReference type="CDD" id="cd01093">
    <property type="entry name" value="CRIB_PAK_like"/>
    <property type="match status" value="1"/>
</dbReference>
<organism evidence="16 17">
    <name type="scientific">Tieghemostelium lacteum</name>
    <name type="common">Slime mold</name>
    <name type="synonym">Dictyostelium lacteum</name>
    <dbReference type="NCBI Taxonomy" id="361077"/>
    <lineage>
        <taxon>Eukaryota</taxon>
        <taxon>Amoebozoa</taxon>
        <taxon>Evosea</taxon>
        <taxon>Eumycetozoa</taxon>
        <taxon>Dictyostelia</taxon>
        <taxon>Dictyosteliales</taxon>
        <taxon>Raperosteliaceae</taxon>
        <taxon>Tieghemostelium</taxon>
    </lineage>
</organism>
<evidence type="ECO:0000256" key="6">
    <source>
        <dbReference type="ARBA" id="ARBA00022723"/>
    </source>
</evidence>
<proteinExistence type="inferred from homology"/>
<comment type="cofactor">
    <cofactor evidence="1">
        <name>Mg(2+)</name>
        <dbReference type="ChEBI" id="CHEBI:18420"/>
    </cofactor>
</comment>
<feature type="compositionally biased region" description="Low complexity" evidence="13">
    <location>
        <begin position="413"/>
        <end position="427"/>
    </location>
</feature>
<dbReference type="GO" id="GO:0043408">
    <property type="term" value="P:regulation of MAPK cascade"/>
    <property type="evidence" value="ECO:0007669"/>
    <property type="project" value="TreeGrafter"/>
</dbReference>
<keyword evidence="8 16" id="KW-0418">Kinase</keyword>
<dbReference type="EMBL" id="LODT01000035">
    <property type="protein sequence ID" value="KYQ91365.1"/>
    <property type="molecule type" value="Genomic_DNA"/>
</dbReference>
<keyword evidence="4" id="KW-0723">Serine/threonine-protein kinase</keyword>
<dbReference type="InterPro" id="IPR000095">
    <property type="entry name" value="CRIB_dom"/>
</dbReference>
<evidence type="ECO:0000256" key="8">
    <source>
        <dbReference type="ARBA" id="ARBA00022777"/>
    </source>
</evidence>
<reference evidence="16 17" key="1">
    <citation type="submission" date="2015-12" db="EMBL/GenBank/DDBJ databases">
        <title>Dictyostelia acquired genes for synthesis and detection of signals that induce cell-type specialization by lateral gene transfer from prokaryotes.</title>
        <authorList>
            <person name="Gloeckner G."/>
            <person name="Schaap P."/>
        </authorList>
    </citation>
    <scope>NUCLEOTIDE SEQUENCE [LARGE SCALE GENOMIC DNA]</scope>
    <source>
        <strain evidence="16 17">TK</strain>
    </source>
</reference>
<dbReference type="Gene3D" id="3.90.810.10">
    <property type="entry name" value="CRIB domain"/>
    <property type="match status" value="1"/>
</dbReference>
<evidence type="ECO:0000256" key="13">
    <source>
        <dbReference type="SAM" id="MobiDB-lite"/>
    </source>
</evidence>
<feature type="compositionally biased region" description="Low complexity" evidence="13">
    <location>
        <begin position="589"/>
        <end position="608"/>
    </location>
</feature>
<feature type="compositionally biased region" description="Polar residues" evidence="13">
    <location>
        <begin position="73"/>
        <end position="88"/>
    </location>
</feature>
<keyword evidence="9" id="KW-0067">ATP-binding</keyword>
<keyword evidence="7" id="KW-0547">Nucleotide-binding</keyword>
<feature type="compositionally biased region" description="Polar residues" evidence="13">
    <location>
        <begin position="17"/>
        <end position="30"/>
    </location>
</feature>
<evidence type="ECO:0000259" key="15">
    <source>
        <dbReference type="PROSITE" id="PS50108"/>
    </source>
</evidence>
<dbReference type="Proteomes" id="UP000076078">
    <property type="component" value="Unassembled WGS sequence"/>
</dbReference>
<dbReference type="Pfam" id="PF00069">
    <property type="entry name" value="Pkinase"/>
    <property type="match status" value="1"/>
</dbReference>
<dbReference type="SMART" id="SM00285">
    <property type="entry name" value="PBD"/>
    <property type="match status" value="1"/>
</dbReference>
<dbReference type="PROSITE" id="PS50108">
    <property type="entry name" value="CRIB"/>
    <property type="match status" value="1"/>
</dbReference>
<dbReference type="FunCoup" id="A0A151ZBR1">
    <property type="interactions" value="500"/>
</dbReference>
<dbReference type="InParanoid" id="A0A151ZBR1"/>
<dbReference type="FunFam" id="1.10.510.10:FF:000802">
    <property type="entry name" value="Serine/threonine protein kinase"/>
    <property type="match status" value="1"/>
</dbReference>
<dbReference type="InterPro" id="IPR000719">
    <property type="entry name" value="Prot_kinase_dom"/>
</dbReference>
<dbReference type="Pfam" id="PF00786">
    <property type="entry name" value="PBD"/>
    <property type="match status" value="1"/>
</dbReference>
<feature type="compositionally biased region" description="Polar residues" evidence="13">
    <location>
        <begin position="483"/>
        <end position="526"/>
    </location>
</feature>
<feature type="compositionally biased region" description="Low complexity" evidence="13">
    <location>
        <begin position="778"/>
        <end position="801"/>
    </location>
</feature>
<gene>
    <name evidence="16" type="ORF">DLAC_08319</name>
</gene>
<dbReference type="InterPro" id="IPR036936">
    <property type="entry name" value="CRIB_dom_sf"/>
</dbReference>
<name>A0A151ZBR1_TIELA</name>
<evidence type="ECO:0000256" key="11">
    <source>
        <dbReference type="ARBA" id="ARBA00047899"/>
    </source>
</evidence>
<dbReference type="PANTHER" id="PTHR48015:SF3">
    <property type="entry name" value="SERINE_THREONINE-PROTEIN KINASE PAKA"/>
    <property type="match status" value="1"/>
</dbReference>
<feature type="compositionally biased region" description="Low complexity" evidence="13">
    <location>
        <begin position="625"/>
        <end position="637"/>
    </location>
</feature>
<keyword evidence="5" id="KW-0808">Transferase</keyword>
<feature type="region of interest" description="Disordered" evidence="13">
    <location>
        <begin position="245"/>
        <end position="275"/>
    </location>
</feature>
<evidence type="ECO:0000256" key="2">
    <source>
        <dbReference type="ARBA" id="ARBA00008874"/>
    </source>
</evidence>
<feature type="region of interest" description="Disordered" evidence="13">
    <location>
        <begin position="775"/>
        <end position="806"/>
    </location>
</feature>
<comment type="catalytic activity">
    <reaction evidence="12">
        <text>L-seryl-[protein] + ATP = O-phospho-L-seryl-[protein] + ADP + H(+)</text>
        <dbReference type="Rhea" id="RHEA:17989"/>
        <dbReference type="Rhea" id="RHEA-COMP:9863"/>
        <dbReference type="Rhea" id="RHEA-COMP:11604"/>
        <dbReference type="ChEBI" id="CHEBI:15378"/>
        <dbReference type="ChEBI" id="CHEBI:29999"/>
        <dbReference type="ChEBI" id="CHEBI:30616"/>
        <dbReference type="ChEBI" id="CHEBI:83421"/>
        <dbReference type="ChEBI" id="CHEBI:456216"/>
        <dbReference type="EC" id="2.7.11.1"/>
    </reaction>
</comment>
<dbReference type="GO" id="GO:0005737">
    <property type="term" value="C:cytoplasm"/>
    <property type="evidence" value="ECO:0007669"/>
    <property type="project" value="TreeGrafter"/>
</dbReference>
<dbReference type="Gene3D" id="1.10.510.10">
    <property type="entry name" value="Transferase(Phosphotransferase) domain 1"/>
    <property type="match status" value="1"/>
</dbReference>